<evidence type="ECO:0000256" key="2">
    <source>
        <dbReference type="ARBA" id="ARBA00010916"/>
    </source>
</evidence>
<dbReference type="InterPro" id="IPR015418">
    <property type="entry name" value="Eaf6"/>
</dbReference>
<feature type="compositionally biased region" description="Gly residues" evidence="11">
    <location>
        <begin position="82"/>
        <end position="94"/>
    </location>
</feature>
<keyword evidence="5 9" id="KW-0805">Transcription regulation</keyword>
<protein>
    <recommendedName>
        <fullName evidence="3 9">Chromatin modification-related protein EAF6</fullName>
    </recommendedName>
</protein>
<keyword evidence="8 9" id="KW-0539">Nucleus</keyword>
<evidence type="ECO:0000256" key="7">
    <source>
        <dbReference type="ARBA" id="ARBA00023163"/>
    </source>
</evidence>
<dbReference type="GO" id="GO:0035267">
    <property type="term" value="C:NuA4 histone acetyltransferase complex"/>
    <property type="evidence" value="ECO:0007669"/>
    <property type="project" value="UniProtKB-UniRule"/>
</dbReference>
<sequence length="194" mass="20342">MSENTAHSTAVPTSDAGLPYYEKSKRHLKLLLERKHQLEKTLAATEDNIYKNETEYLEETPAGNIIVGFENYTKGMSTSTVGVGGRRGGRGLGVGESNRVFSRGSVSFGQGNDSPSNTAQSTPMATMAPTPLSTSFAKGEAASNHATPTSASSASRNGAGAGAGKKNKKAGEDSDGEGREVKKVRTNFGAVRKN</sequence>
<keyword evidence="6 10" id="KW-0175">Coiled coil</keyword>
<keyword evidence="13" id="KW-1185">Reference proteome</keyword>
<dbReference type="GO" id="GO:0006325">
    <property type="term" value="P:chromatin organization"/>
    <property type="evidence" value="ECO:0007669"/>
    <property type="project" value="UniProtKB-KW"/>
</dbReference>
<dbReference type="GO" id="GO:0005634">
    <property type="term" value="C:nucleus"/>
    <property type="evidence" value="ECO:0007669"/>
    <property type="project" value="UniProtKB-SubCell"/>
</dbReference>
<evidence type="ECO:0000256" key="1">
    <source>
        <dbReference type="ARBA" id="ARBA00004123"/>
    </source>
</evidence>
<feature type="coiled-coil region" evidence="10">
    <location>
        <begin position="21"/>
        <end position="48"/>
    </location>
</feature>
<evidence type="ECO:0000256" key="11">
    <source>
        <dbReference type="SAM" id="MobiDB-lite"/>
    </source>
</evidence>
<evidence type="ECO:0000256" key="5">
    <source>
        <dbReference type="ARBA" id="ARBA00023015"/>
    </source>
</evidence>
<comment type="similarity">
    <text evidence="2 9">Belongs to the EAF6 family.</text>
</comment>
<name>A0A9P8C7P4_9HELO</name>
<evidence type="ECO:0000256" key="8">
    <source>
        <dbReference type="ARBA" id="ARBA00023242"/>
    </source>
</evidence>
<dbReference type="Pfam" id="PF09340">
    <property type="entry name" value="NuA4"/>
    <property type="match status" value="1"/>
</dbReference>
<dbReference type="EMBL" id="MU251406">
    <property type="protein sequence ID" value="KAG9236502.1"/>
    <property type="molecule type" value="Genomic_DNA"/>
</dbReference>
<evidence type="ECO:0000256" key="10">
    <source>
        <dbReference type="SAM" id="Coils"/>
    </source>
</evidence>
<dbReference type="Proteomes" id="UP000824998">
    <property type="component" value="Unassembled WGS sequence"/>
</dbReference>
<dbReference type="OrthoDB" id="440324at2759"/>
<keyword evidence="7 9" id="KW-0804">Transcription</keyword>
<dbReference type="AlphaFoldDB" id="A0A9P8C7P4"/>
<evidence type="ECO:0000256" key="3">
    <source>
        <dbReference type="ARBA" id="ARBA00018504"/>
    </source>
</evidence>
<gene>
    <name evidence="12" type="ORF">BJ875DRAFT_456348</name>
</gene>
<feature type="compositionally biased region" description="Polar residues" evidence="11">
    <location>
        <begin position="104"/>
        <end position="124"/>
    </location>
</feature>
<evidence type="ECO:0000256" key="4">
    <source>
        <dbReference type="ARBA" id="ARBA00022853"/>
    </source>
</evidence>
<keyword evidence="9" id="KW-0227">DNA damage</keyword>
<feature type="region of interest" description="Disordered" evidence="11">
    <location>
        <begin position="80"/>
        <end position="194"/>
    </location>
</feature>
<dbReference type="PANTHER" id="PTHR13476">
    <property type="entry name" value="CHROMATIN MODIFICATION-RELATED PROTEIN MEAF6"/>
    <property type="match status" value="1"/>
</dbReference>
<keyword evidence="4 9" id="KW-0156">Chromatin regulator</keyword>
<proteinExistence type="inferred from homology"/>
<comment type="subunit">
    <text evidence="9">Component of the NuA4 histone acetyltransferase complex.</text>
</comment>
<dbReference type="GO" id="GO:0006281">
    <property type="term" value="P:DNA repair"/>
    <property type="evidence" value="ECO:0007669"/>
    <property type="project" value="UniProtKB-UniRule"/>
</dbReference>
<evidence type="ECO:0000256" key="6">
    <source>
        <dbReference type="ARBA" id="ARBA00023054"/>
    </source>
</evidence>
<accession>A0A9P8C7P4</accession>
<evidence type="ECO:0000313" key="13">
    <source>
        <dbReference type="Proteomes" id="UP000824998"/>
    </source>
</evidence>
<evidence type="ECO:0000313" key="12">
    <source>
        <dbReference type="EMBL" id="KAG9236502.1"/>
    </source>
</evidence>
<organism evidence="12 13">
    <name type="scientific">Amylocarpus encephaloides</name>
    <dbReference type="NCBI Taxonomy" id="45428"/>
    <lineage>
        <taxon>Eukaryota</taxon>
        <taxon>Fungi</taxon>
        <taxon>Dikarya</taxon>
        <taxon>Ascomycota</taxon>
        <taxon>Pezizomycotina</taxon>
        <taxon>Leotiomycetes</taxon>
        <taxon>Helotiales</taxon>
        <taxon>Helotiales incertae sedis</taxon>
        <taxon>Amylocarpus</taxon>
    </lineage>
</organism>
<comment type="subcellular location">
    <subcellularLocation>
        <location evidence="1 9">Nucleus</location>
    </subcellularLocation>
</comment>
<comment type="function">
    <text evidence="9">Component of the NuA4 histone acetyltransferase complex which is involved in transcriptional activation of selected genes principally by acetylation of nucleosomal histone H4 and H2A. The NuA4 complex is also involved in DNA repair.</text>
</comment>
<keyword evidence="9" id="KW-0234">DNA repair</keyword>
<feature type="compositionally biased region" description="Basic and acidic residues" evidence="11">
    <location>
        <begin position="169"/>
        <end position="183"/>
    </location>
</feature>
<evidence type="ECO:0000256" key="9">
    <source>
        <dbReference type="RuleBase" id="RU368022"/>
    </source>
</evidence>
<reference evidence="12" key="1">
    <citation type="journal article" date="2021" name="IMA Fungus">
        <title>Genomic characterization of three marine fungi, including Emericellopsis atlantica sp. nov. with signatures of a generalist lifestyle and marine biomass degradation.</title>
        <authorList>
            <person name="Hagestad O.C."/>
            <person name="Hou L."/>
            <person name="Andersen J.H."/>
            <person name="Hansen E.H."/>
            <person name="Altermark B."/>
            <person name="Li C."/>
            <person name="Kuhnert E."/>
            <person name="Cox R.J."/>
            <person name="Crous P.W."/>
            <person name="Spatafora J.W."/>
            <person name="Lail K."/>
            <person name="Amirebrahimi M."/>
            <person name="Lipzen A."/>
            <person name="Pangilinan J."/>
            <person name="Andreopoulos W."/>
            <person name="Hayes R.D."/>
            <person name="Ng V."/>
            <person name="Grigoriev I.V."/>
            <person name="Jackson S.A."/>
            <person name="Sutton T.D.S."/>
            <person name="Dobson A.D.W."/>
            <person name="Rama T."/>
        </authorList>
    </citation>
    <scope>NUCLEOTIDE SEQUENCE</scope>
    <source>
        <strain evidence="12">TRa018bII</strain>
    </source>
</reference>
<comment type="caution">
    <text evidence="12">The sequence shown here is derived from an EMBL/GenBank/DDBJ whole genome shotgun (WGS) entry which is preliminary data.</text>
</comment>